<feature type="region of interest" description="Disordered" evidence="1">
    <location>
        <begin position="450"/>
        <end position="482"/>
    </location>
</feature>
<sequence>MQADLPTRLIQIECLPGSLHPAARLVLSTELDATTVRYATLSHCWGPNGVSVKLLRSNIGAFRSQVHWDILPLTFQEAILAATSLGLGYIWIDALCIVQDCAADWECEASRMVQVYTNCYINISADSSTDGDGGLFRSRDPAMFQAFLVPSGPTHTGISYAPYYCFPKNWDRYIEKAPLKTRSWVTQERFMSPRVVHFCDDQVHWECVELMTSECVDSSFNIAPDTSRTPARSLIDLRMQSNETEKIEKLYELWYLLVESYTEGQLTFISDRPVAIAGLARTFAHLLNLKSTDYLCGLWRPHLALEMMWYTRTSTERAHHSIPSWSWWSVNGNVWFQAPKNVGNYKPVAEVVGTFTTAVSGGPYSTVSSGVLKIRAPICRAKLSRAPDPFPWSGLFKQECNHTIALGQDELEEGKSFELLLDQSSPEFLGEVLSQEVYLLLGQGDVIAASESDTSSERSPSSQSIVPSTRDEITDARPSPKSNVQQRLGFYGVGHYDCLVLIQAGSKGAFRRVGFVSFSGITGMTREVVDHEDEGSECCAILDKHFQSSKVPRHLYDDVDASFMYTITLV</sequence>
<accession>A0ABR1Q6Y4</accession>
<dbReference type="EMBL" id="JAQQWE010000006">
    <property type="protein sequence ID" value="KAK7947846.1"/>
    <property type="molecule type" value="Genomic_DNA"/>
</dbReference>
<evidence type="ECO:0000259" key="2">
    <source>
        <dbReference type="Pfam" id="PF06985"/>
    </source>
</evidence>
<dbReference type="Proteomes" id="UP001391051">
    <property type="component" value="Unassembled WGS sequence"/>
</dbReference>
<dbReference type="InterPro" id="IPR010730">
    <property type="entry name" value="HET"/>
</dbReference>
<evidence type="ECO:0000256" key="1">
    <source>
        <dbReference type="SAM" id="MobiDB-lite"/>
    </source>
</evidence>
<dbReference type="PANTHER" id="PTHR33112">
    <property type="entry name" value="DOMAIN PROTEIN, PUTATIVE-RELATED"/>
    <property type="match status" value="1"/>
</dbReference>
<name>A0ABR1Q6Y4_9PEZI</name>
<dbReference type="GeneID" id="92078016"/>
<organism evidence="3 4">
    <name type="scientific">Apiospora aurea</name>
    <dbReference type="NCBI Taxonomy" id="335848"/>
    <lineage>
        <taxon>Eukaryota</taxon>
        <taxon>Fungi</taxon>
        <taxon>Dikarya</taxon>
        <taxon>Ascomycota</taxon>
        <taxon>Pezizomycotina</taxon>
        <taxon>Sordariomycetes</taxon>
        <taxon>Xylariomycetidae</taxon>
        <taxon>Amphisphaeriales</taxon>
        <taxon>Apiosporaceae</taxon>
        <taxon>Apiospora</taxon>
    </lineage>
</organism>
<evidence type="ECO:0000313" key="3">
    <source>
        <dbReference type="EMBL" id="KAK7947846.1"/>
    </source>
</evidence>
<dbReference type="Pfam" id="PF06985">
    <property type="entry name" value="HET"/>
    <property type="match status" value="1"/>
</dbReference>
<evidence type="ECO:0000313" key="4">
    <source>
        <dbReference type="Proteomes" id="UP001391051"/>
    </source>
</evidence>
<dbReference type="RefSeq" id="XP_066697352.1">
    <property type="nucleotide sequence ID" value="XM_066844954.1"/>
</dbReference>
<keyword evidence="4" id="KW-1185">Reference proteome</keyword>
<comment type="caution">
    <text evidence="3">The sequence shown here is derived from an EMBL/GenBank/DDBJ whole genome shotgun (WGS) entry which is preliminary data.</text>
</comment>
<proteinExistence type="predicted"/>
<gene>
    <name evidence="3" type="ORF">PG986_008732</name>
</gene>
<feature type="compositionally biased region" description="Low complexity" evidence="1">
    <location>
        <begin position="450"/>
        <end position="468"/>
    </location>
</feature>
<reference evidence="3 4" key="1">
    <citation type="submission" date="2023-01" db="EMBL/GenBank/DDBJ databases">
        <title>Analysis of 21 Apiospora genomes using comparative genomics revels a genus with tremendous synthesis potential of carbohydrate active enzymes and secondary metabolites.</title>
        <authorList>
            <person name="Sorensen T."/>
        </authorList>
    </citation>
    <scope>NUCLEOTIDE SEQUENCE [LARGE SCALE GENOMIC DNA]</scope>
    <source>
        <strain evidence="3 4">CBS 24483</strain>
    </source>
</reference>
<protein>
    <recommendedName>
        <fullName evidence="2">Heterokaryon incompatibility domain-containing protein</fullName>
    </recommendedName>
</protein>
<dbReference type="PANTHER" id="PTHR33112:SF10">
    <property type="entry name" value="TOL"/>
    <property type="match status" value="1"/>
</dbReference>
<feature type="domain" description="Heterokaryon incompatibility" evidence="2">
    <location>
        <begin position="38"/>
        <end position="188"/>
    </location>
</feature>